<keyword evidence="1" id="KW-0732">Signal</keyword>
<accession>A0ABT5V1S3</accession>
<reference evidence="2 3" key="1">
    <citation type="submission" date="2023-02" db="EMBL/GenBank/DDBJ databases">
        <title>Vibrio intestini sp. nov., a close relative of Vibrio cholerae isolated from the intestine of Healthy Culter dabryi.</title>
        <authorList>
            <person name="Wu N."/>
        </authorList>
    </citation>
    <scope>NUCLEOTIDE SEQUENCE [LARGE SCALE GENOMIC DNA]</scope>
    <source>
        <strain evidence="2 3">DSL-7</strain>
    </source>
</reference>
<feature type="chain" id="PRO_5045604364" evidence="1">
    <location>
        <begin position="19"/>
        <end position="379"/>
    </location>
</feature>
<sequence>MRYLVVLMLGLLTFPALALTQVNLYQTEVVLDLQQSDADAAARVRAMQEVIVRATGSQAALTNEAVQKALRQSNQYITQFSTLQQGSQPVMRLQFSAPHIRALLTQAQLPFWPENRSNLLVWLVEEANYDRTIAWEHSDTQWLNQIKARARARGLPLTVPVGDFDDVTGVQVADLWGGFVNPISVASQRYPTDAVLVIRAQGADLRWSLFDQSARSMLQQPTSPLTGQASGAQAASDMIDQISDYYARKSAVVVSSESSQFVLAQFSPLNSGADFFTVENKLKRLSSVASLEILNIQGAQVTFKVHLLTSAQEFSNEVLRMGQTVLLDTPAAELSSPSPAEYSAGEIAGEVPSNQADLLPVQPERPSSQPMTLYFTWQG</sequence>
<dbReference type="Proteomes" id="UP001216189">
    <property type="component" value="Unassembled WGS sequence"/>
</dbReference>
<evidence type="ECO:0000313" key="3">
    <source>
        <dbReference type="Proteomes" id="UP001216189"/>
    </source>
</evidence>
<organism evidence="2 3">
    <name type="scientific">Vibrio chanodichtyis</name>
    <dbReference type="NCBI Taxonomy" id="3027932"/>
    <lineage>
        <taxon>Bacteria</taxon>
        <taxon>Pseudomonadati</taxon>
        <taxon>Pseudomonadota</taxon>
        <taxon>Gammaproteobacteria</taxon>
        <taxon>Vibrionales</taxon>
        <taxon>Vibrionaceae</taxon>
        <taxon>Vibrio</taxon>
    </lineage>
</organism>
<evidence type="ECO:0000313" key="2">
    <source>
        <dbReference type="EMBL" id="MDE1514499.1"/>
    </source>
</evidence>
<proteinExistence type="predicted"/>
<evidence type="ECO:0000256" key="1">
    <source>
        <dbReference type="SAM" id="SignalP"/>
    </source>
</evidence>
<name>A0ABT5V1S3_9VIBR</name>
<dbReference type="InterPro" id="IPR018642">
    <property type="entry name" value="DUF2066"/>
</dbReference>
<dbReference type="EMBL" id="JARBFT010000004">
    <property type="protein sequence ID" value="MDE1514499.1"/>
    <property type="molecule type" value="Genomic_DNA"/>
</dbReference>
<feature type="signal peptide" evidence="1">
    <location>
        <begin position="1"/>
        <end position="18"/>
    </location>
</feature>
<dbReference type="Pfam" id="PF09839">
    <property type="entry name" value="DUF2066"/>
    <property type="match status" value="1"/>
</dbReference>
<protein>
    <submittedName>
        <fullName evidence="2">DUF2066 domain-containing protein</fullName>
    </submittedName>
</protein>
<comment type="caution">
    <text evidence="2">The sequence shown here is derived from an EMBL/GenBank/DDBJ whole genome shotgun (WGS) entry which is preliminary data.</text>
</comment>
<dbReference type="RefSeq" id="WP_274722175.1">
    <property type="nucleotide sequence ID" value="NZ_JARBFT010000004.1"/>
</dbReference>
<gene>
    <name evidence="2" type="ORF">PUN32_05675</name>
</gene>
<keyword evidence="3" id="KW-1185">Reference proteome</keyword>